<comment type="caution">
    <text evidence="3">The sequence shown here is derived from an EMBL/GenBank/DDBJ whole genome shotgun (WGS) entry which is preliminary data.</text>
</comment>
<evidence type="ECO:0000313" key="4">
    <source>
        <dbReference type="Proteomes" id="UP001634747"/>
    </source>
</evidence>
<dbReference type="GO" id="GO:0016301">
    <property type="term" value="F:kinase activity"/>
    <property type="evidence" value="ECO:0007669"/>
    <property type="project" value="UniProtKB-KW"/>
</dbReference>
<sequence>MARSAGSTCFALQRDARALFHAALQRCSIGDTLADKLFTGPADLFEGDRAVLRMDGVRRILVIAMGKAAGPMLRAVLARQDIVGGRTISGVLVAPDRPAWLPASVQYFRGGHPEPDERSRDAAECILGMLHDEPPSEGTLCLFLVSGGASAMVELPLDPIISVEDTAAFHRALVHSAAPIVQINALRKHFSAVKGGRLALAARHLRSISLLVSDVPPGQLDALSSGPTLPDRSTVADCRAILREHDLSGHLPASVTAFFQRESLPETPKPGDLDPNALLILSQADLAEHAAQAARERGYSAVIDNTPDDWPAAEAAQYLLDRFRSLQSQQDRSGKGSGRLCLISTGEVVVRLPPGLQGRASGGRNQHFVLETATRLSESDGDIAVLSCGSDGIDGNSPAAGAVIASADFRSAEARHRALEALGRFSAHPLLRRMGAAIETGATGLNLRDLRMILR</sequence>
<dbReference type="Gene3D" id="3.40.50.10180">
    <property type="entry name" value="Glycerate kinase, MOFRL-like N-terminal domain"/>
    <property type="match status" value="1"/>
</dbReference>
<reference evidence="3 4" key="1">
    <citation type="submission" date="2024-12" db="EMBL/GenBank/DDBJ databases">
        <authorList>
            <person name="Lee Y."/>
        </authorList>
    </citation>
    <scope>NUCLEOTIDE SEQUENCE [LARGE SCALE GENOMIC DNA]</scope>
    <source>
        <strain evidence="3 4">03SUJ4</strain>
    </source>
</reference>
<name>A0ABW9KIA7_9BACT</name>
<dbReference type="InterPro" id="IPR038614">
    <property type="entry name" value="GK_N_sf"/>
</dbReference>
<keyword evidence="4" id="KW-1185">Reference proteome</keyword>
<evidence type="ECO:0000259" key="2">
    <source>
        <dbReference type="Pfam" id="PF13660"/>
    </source>
</evidence>
<dbReference type="Pfam" id="PF13660">
    <property type="entry name" value="DUF4147"/>
    <property type="match status" value="1"/>
</dbReference>
<evidence type="ECO:0000259" key="1">
    <source>
        <dbReference type="Pfam" id="PF05161"/>
    </source>
</evidence>
<dbReference type="Pfam" id="PF05161">
    <property type="entry name" value="MOFRL"/>
    <property type="match status" value="1"/>
</dbReference>
<dbReference type="PANTHER" id="PTHR12227:SF0">
    <property type="entry name" value="GLYCERATE KINASE"/>
    <property type="match status" value="1"/>
</dbReference>
<dbReference type="PANTHER" id="PTHR12227">
    <property type="entry name" value="GLYCERATE KINASE"/>
    <property type="match status" value="1"/>
</dbReference>
<dbReference type="InterPro" id="IPR007835">
    <property type="entry name" value="MOFRL"/>
</dbReference>
<accession>A0ABW9KIA7</accession>
<dbReference type="RefSeq" id="WP_263414070.1">
    <property type="nucleotide sequence ID" value="NZ_BAABBH010000001.1"/>
</dbReference>
<dbReference type="InterPro" id="IPR025286">
    <property type="entry name" value="MOFRL_assoc_dom"/>
</dbReference>
<gene>
    <name evidence="3" type="ORF">ACK2TP_01180</name>
</gene>
<proteinExistence type="predicted"/>
<dbReference type="InterPro" id="IPR037035">
    <property type="entry name" value="GK-like_C_sf"/>
</dbReference>
<keyword evidence="3" id="KW-0808">Transferase</keyword>
<feature type="domain" description="MOFRL-associated" evidence="2">
    <location>
        <begin position="16"/>
        <end position="259"/>
    </location>
</feature>
<dbReference type="Gene3D" id="3.40.1480.10">
    <property type="entry name" value="MOFRL domain"/>
    <property type="match status" value="1"/>
</dbReference>
<keyword evidence="3" id="KW-0418">Kinase</keyword>
<dbReference type="SUPFAM" id="SSF82544">
    <property type="entry name" value="GckA/TtuD-like"/>
    <property type="match status" value="1"/>
</dbReference>
<dbReference type="Proteomes" id="UP001634747">
    <property type="component" value="Unassembled WGS sequence"/>
</dbReference>
<dbReference type="EMBL" id="JBJYXY010000001">
    <property type="protein sequence ID" value="MFN2974364.1"/>
    <property type="molecule type" value="Genomic_DNA"/>
</dbReference>
<protein>
    <submittedName>
        <fullName evidence="3">Glycerate kinase</fullName>
    </submittedName>
</protein>
<evidence type="ECO:0000313" key="3">
    <source>
        <dbReference type="EMBL" id="MFN2974364.1"/>
    </source>
</evidence>
<organism evidence="3 4">
    <name type="scientific">Terriglobus aquaticus</name>
    <dbReference type="NCBI Taxonomy" id="940139"/>
    <lineage>
        <taxon>Bacteria</taxon>
        <taxon>Pseudomonadati</taxon>
        <taxon>Acidobacteriota</taxon>
        <taxon>Terriglobia</taxon>
        <taxon>Terriglobales</taxon>
        <taxon>Acidobacteriaceae</taxon>
        <taxon>Terriglobus</taxon>
    </lineage>
</organism>
<dbReference type="InterPro" id="IPR039760">
    <property type="entry name" value="MOFRL_protein"/>
</dbReference>
<feature type="domain" description="MOFRL" evidence="1">
    <location>
        <begin position="341"/>
        <end position="449"/>
    </location>
</feature>